<organism evidence="2 3">
    <name type="scientific">Desulfacinum infernum DSM 9756</name>
    <dbReference type="NCBI Taxonomy" id="1121391"/>
    <lineage>
        <taxon>Bacteria</taxon>
        <taxon>Pseudomonadati</taxon>
        <taxon>Thermodesulfobacteriota</taxon>
        <taxon>Syntrophobacteria</taxon>
        <taxon>Syntrophobacterales</taxon>
        <taxon>Syntrophobacteraceae</taxon>
        <taxon>Desulfacinum</taxon>
    </lineage>
</organism>
<reference evidence="3" key="1">
    <citation type="submission" date="2016-11" db="EMBL/GenBank/DDBJ databases">
        <authorList>
            <person name="Varghese N."/>
            <person name="Submissions S."/>
        </authorList>
    </citation>
    <scope>NUCLEOTIDE SEQUENCE [LARGE SCALE GENOMIC DNA]</scope>
    <source>
        <strain evidence="3">DSM 9756</strain>
    </source>
</reference>
<accession>A0A1M5IG97</accession>
<keyword evidence="3" id="KW-1185">Reference proteome</keyword>
<name>A0A1M5IG97_9BACT</name>
<evidence type="ECO:0000256" key="1">
    <source>
        <dbReference type="SAM" id="MobiDB-lite"/>
    </source>
</evidence>
<sequence>MAQEQTRQSPLRSPEGRKARRGSVGGVESEEEESRQKNRK</sequence>
<proteinExistence type="predicted"/>
<dbReference type="STRING" id="1121391.SAMN02745206_03590"/>
<feature type="region of interest" description="Disordered" evidence="1">
    <location>
        <begin position="1"/>
        <end position="40"/>
    </location>
</feature>
<dbReference type="AlphaFoldDB" id="A0A1M5IG97"/>
<protein>
    <submittedName>
        <fullName evidence="2">Uncharacterized protein</fullName>
    </submittedName>
</protein>
<evidence type="ECO:0000313" key="2">
    <source>
        <dbReference type="EMBL" id="SHG27277.1"/>
    </source>
</evidence>
<gene>
    <name evidence="2" type="ORF">SAMN02745206_03590</name>
</gene>
<dbReference type="Proteomes" id="UP000184076">
    <property type="component" value="Unassembled WGS sequence"/>
</dbReference>
<feature type="compositionally biased region" description="Polar residues" evidence="1">
    <location>
        <begin position="1"/>
        <end position="11"/>
    </location>
</feature>
<dbReference type="EMBL" id="FQVB01000056">
    <property type="protein sequence ID" value="SHG27277.1"/>
    <property type="molecule type" value="Genomic_DNA"/>
</dbReference>
<evidence type="ECO:0000313" key="3">
    <source>
        <dbReference type="Proteomes" id="UP000184076"/>
    </source>
</evidence>